<dbReference type="SUPFAM" id="SSF53474">
    <property type="entry name" value="alpha/beta-Hydrolases"/>
    <property type="match status" value="1"/>
</dbReference>
<accession>V4ALV0</accession>
<protein>
    <recommendedName>
        <fullName evidence="4">Transmembrane protein 53</fullName>
    </recommendedName>
</protein>
<dbReference type="OrthoDB" id="77878at2759"/>
<dbReference type="KEGG" id="lgi:LOTGIDRAFT_118120"/>
<evidence type="ECO:0008006" key="4">
    <source>
        <dbReference type="Google" id="ProtNLM"/>
    </source>
</evidence>
<organism evidence="2 3">
    <name type="scientific">Lottia gigantea</name>
    <name type="common">Giant owl limpet</name>
    <dbReference type="NCBI Taxonomy" id="225164"/>
    <lineage>
        <taxon>Eukaryota</taxon>
        <taxon>Metazoa</taxon>
        <taxon>Spiralia</taxon>
        <taxon>Lophotrochozoa</taxon>
        <taxon>Mollusca</taxon>
        <taxon>Gastropoda</taxon>
        <taxon>Patellogastropoda</taxon>
        <taxon>Lottioidea</taxon>
        <taxon>Lottiidae</taxon>
        <taxon>Lottia</taxon>
    </lineage>
</organism>
<keyword evidence="1" id="KW-1133">Transmembrane helix</keyword>
<dbReference type="OMA" id="TVFPRWE"/>
<dbReference type="CTD" id="20231578"/>
<dbReference type="PANTHER" id="PTHR20908">
    <property type="entry name" value="LD15586P"/>
    <property type="match status" value="1"/>
</dbReference>
<dbReference type="PANTHER" id="PTHR20908:SF1">
    <property type="entry name" value="LD15586P"/>
    <property type="match status" value="1"/>
</dbReference>
<evidence type="ECO:0000313" key="3">
    <source>
        <dbReference type="Proteomes" id="UP000030746"/>
    </source>
</evidence>
<dbReference type="RefSeq" id="XP_009054845.1">
    <property type="nucleotide sequence ID" value="XM_009056597.1"/>
</dbReference>
<gene>
    <name evidence="2" type="ORF">LOTGIDRAFT_118120</name>
</gene>
<name>V4ALV0_LOTGI</name>
<dbReference type="GO" id="GO:0017171">
    <property type="term" value="F:serine hydrolase activity"/>
    <property type="evidence" value="ECO:0007669"/>
    <property type="project" value="TreeGrafter"/>
</dbReference>
<dbReference type="InterPro" id="IPR008547">
    <property type="entry name" value="DUF829_TMEM53"/>
</dbReference>
<keyword evidence="1" id="KW-0472">Membrane</keyword>
<dbReference type="GeneID" id="20231578"/>
<dbReference type="HOGENOM" id="CLU_060004_1_0_1"/>
<dbReference type="Proteomes" id="UP000030746">
    <property type="component" value="Unassembled WGS sequence"/>
</dbReference>
<dbReference type="EMBL" id="KB201802">
    <property type="protein sequence ID" value="ESO94571.1"/>
    <property type="molecule type" value="Genomic_DNA"/>
</dbReference>
<proteinExistence type="predicted"/>
<evidence type="ECO:0000256" key="1">
    <source>
        <dbReference type="SAM" id="Phobius"/>
    </source>
</evidence>
<reference evidence="2 3" key="1">
    <citation type="journal article" date="2013" name="Nature">
        <title>Insights into bilaterian evolution from three spiralian genomes.</title>
        <authorList>
            <person name="Simakov O."/>
            <person name="Marletaz F."/>
            <person name="Cho S.J."/>
            <person name="Edsinger-Gonzales E."/>
            <person name="Havlak P."/>
            <person name="Hellsten U."/>
            <person name="Kuo D.H."/>
            <person name="Larsson T."/>
            <person name="Lv J."/>
            <person name="Arendt D."/>
            <person name="Savage R."/>
            <person name="Osoegawa K."/>
            <person name="de Jong P."/>
            <person name="Grimwood J."/>
            <person name="Chapman J.A."/>
            <person name="Shapiro H."/>
            <person name="Aerts A."/>
            <person name="Otillar R.P."/>
            <person name="Terry A.Y."/>
            <person name="Boore J.L."/>
            <person name="Grigoriev I.V."/>
            <person name="Lindberg D.R."/>
            <person name="Seaver E.C."/>
            <person name="Weisblat D.A."/>
            <person name="Putnam N.H."/>
            <person name="Rokhsar D.S."/>
        </authorList>
    </citation>
    <scope>NUCLEOTIDE SEQUENCE [LARGE SCALE GENOMIC DNA]</scope>
</reference>
<keyword evidence="3" id="KW-1185">Reference proteome</keyword>
<feature type="transmembrane region" description="Helical" evidence="1">
    <location>
        <begin position="79"/>
        <end position="99"/>
    </location>
</feature>
<dbReference type="AlphaFoldDB" id="V4ALV0"/>
<dbReference type="InterPro" id="IPR029058">
    <property type="entry name" value="AB_hydrolase_fold"/>
</dbReference>
<dbReference type="Pfam" id="PF05705">
    <property type="entry name" value="DUF829"/>
    <property type="match status" value="1"/>
</dbReference>
<evidence type="ECO:0000313" key="2">
    <source>
        <dbReference type="EMBL" id="ESO94571.1"/>
    </source>
</evidence>
<keyword evidence="1" id="KW-0812">Transmembrane</keyword>
<sequence>METQFNESFQVDNLVIIFPWYAAKPDQVAKYQSLYHGRGFDTLVIYGGLVSFLWPQKASEFVKSVNNLLETRFDNYKHFILHAFSIGAFYLTVYIYTSFEKENVSSSIKKKTLGVFWDSITIGELSNLITGIATGAGLTGNFAKIAFKSSFLLYYYLFNNCTARIYNKYFRLLAKNPWIVPTFVVASKDDPMSDYKALSELLNTWTNKLPILKYKIWDHSKHAGHLKYHYSEYVEILDSFLSVLKNRYPSKIMSKL</sequence>